<organism evidence="1 2">
    <name type="scientific">Natrinema limicola JCM 13563</name>
    <dbReference type="NCBI Taxonomy" id="1230457"/>
    <lineage>
        <taxon>Archaea</taxon>
        <taxon>Methanobacteriati</taxon>
        <taxon>Methanobacteriota</taxon>
        <taxon>Stenosarchaea group</taxon>
        <taxon>Halobacteria</taxon>
        <taxon>Halobacteriales</taxon>
        <taxon>Natrialbaceae</taxon>
        <taxon>Natrinema</taxon>
    </lineage>
</organism>
<dbReference type="PATRIC" id="fig|1230457.4.peg.3519"/>
<dbReference type="OrthoDB" id="206507at2157"/>
<proteinExistence type="predicted"/>
<sequence>MSVEEHFTETHPARIQVALTNTLETPVSLSSGITPPFTSYLSGSQSDENRLVLVPDVSEDESPLDWIGEPDPIPTSTENGCWNVAQDVEIEDIGLVIELDQGETSSQQYDVYGYQNDSCPSSGAYQFEDTMKIYNGQPSNDTPEYEVALGFTVTLDEDQSLSVEKEDPTVKTTKD</sequence>
<accession>M0C0A0</accession>
<gene>
    <name evidence="1" type="ORF">C476_17817</name>
</gene>
<dbReference type="eggNOG" id="arCOG09074">
    <property type="taxonomic scope" value="Archaea"/>
</dbReference>
<reference evidence="1 2" key="1">
    <citation type="journal article" date="2014" name="PLoS Genet.">
        <title>Phylogenetically driven sequencing of extremely halophilic archaea reveals strategies for static and dynamic osmo-response.</title>
        <authorList>
            <person name="Becker E.A."/>
            <person name="Seitzer P.M."/>
            <person name="Tritt A."/>
            <person name="Larsen D."/>
            <person name="Krusor M."/>
            <person name="Yao A.I."/>
            <person name="Wu D."/>
            <person name="Madern D."/>
            <person name="Eisen J.A."/>
            <person name="Darling A.E."/>
            <person name="Facciotti M.T."/>
        </authorList>
    </citation>
    <scope>NUCLEOTIDE SEQUENCE [LARGE SCALE GENOMIC DNA]</scope>
    <source>
        <strain evidence="1 2">JCM 13563</strain>
    </source>
</reference>
<protein>
    <submittedName>
        <fullName evidence="1">Uncharacterized protein</fullName>
    </submittedName>
</protein>
<name>M0C0A0_9EURY</name>
<dbReference type="EMBL" id="AOIT01000091">
    <property type="protein sequence ID" value="ELZ15359.1"/>
    <property type="molecule type" value="Genomic_DNA"/>
</dbReference>
<dbReference type="Proteomes" id="UP000011615">
    <property type="component" value="Unassembled WGS sequence"/>
</dbReference>
<comment type="caution">
    <text evidence="1">The sequence shown here is derived from an EMBL/GenBank/DDBJ whole genome shotgun (WGS) entry which is preliminary data.</text>
</comment>
<evidence type="ECO:0000313" key="2">
    <source>
        <dbReference type="Proteomes" id="UP000011615"/>
    </source>
</evidence>
<dbReference type="RefSeq" id="WP_008015446.1">
    <property type="nucleotide sequence ID" value="NZ_AOIT01000091.1"/>
</dbReference>
<evidence type="ECO:0000313" key="1">
    <source>
        <dbReference type="EMBL" id="ELZ15359.1"/>
    </source>
</evidence>
<dbReference type="AlphaFoldDB" id="M0C0A0"/>
<keyword evidence="2" id="KW-1185">Reference proteome</keyword>